<comment type="caution">
    <text evidence="8">The sequence shown here is derived from an EMBL/GenBank/DDBJ whole genome shotgun (WGS) entry which is preliminary data.</text>
</comment>
<evidence type="ECO:0000256" key="6">
    <source>
        <dbReference type="ARBA" id="ARBA00023136"/>
    </source>
</evidence>
<keyword evidence="6 7" id="KW-0472">Membrane</keyword>
<evidence type="ECO:0000256" key="2">
    <source>
        <dbReference type="ARBA" id="ARBA00022448"/>
    </source>
</evidence>
<keyword evidence="2" id="KW-0813">Transport</keyword>
<evidence type="ECO:0000256" key="4">
    <source>
        <dbReference type="ARBA" id="ARBA00022989"/>
    </source>
</evidence>
<evidence type="ECO:0000313" key="8">
    <source>
        <dbReference type="EMBL" id="CAK9005691.1"/>
    </source>
</evidence>
<keyword evidence="3 7" id="KW-0812">Transmembrane</keyword>
<accession>A0ABP0IUD6</accession>
<dbReference type="EMBL" id="CAXAMN010003670">
    <property type="protein sequence ID" value="CAK9005691.1"/>
    <property type="molecule type" value="Genomic_DNA"/>
</dbReference>
<dbReference type="PANTHER" id="PTHR33281:SF20">
    <property type="match status" value="1"/>
</dbReference>
<dbReference type="Pfam" id="PF25539">
    <property type="entry name" value="Bestrophin_2"/>
    <property type="match status" value="1"/>
</dbReference>
<organism evidence="8 9">
    <name type="scientific">Durusdinium trenchii</name>
    <dbReference type="NCBI Taxonomy" id="1381693"/>
    <lineage>
        <taxon>Eukaryota</taxon>
        <taxon>Sar</taxon>
        <taxon>Alveolata</taxon>
        <taxon>Dinophyceae</taxon>
        <taxon>Suessiales</taxon>
        <taxon>Symbiodiniaceae</taxon>
        <taxon>Durusdinium</taxon>
    </lineage>
</organism>
<dbReference type="PANTHER" id="PTHR33281">
    <property type="entry name" value="UPF0187 PROTEIN YNEE"/>
    <property type="match status" value="1"/>
</dbReference>
<gene>
    <name evidence="8" type="ORF">CCMP2556_LOCUS8162</name>
</gene>
<evidence type="ECO:0000256" key="7">
    <source>
        <dbReference type="SAM" id="Phobius"/>
    </source>
</evidence>
<sequence>MILYDNKSLASLCKCTGSVFPKAFLVALLPVSVAALLKSLALGGQIDLNDLDLVTDGSVYGSFAFVLGFTLVFRCQQAYQRYFASAKALHMMSSEWLDACGSLLSFIKVSRASDREQRRYEAVLVRLFCLLHAIAMEELCSLAEENFHLLDIEAFAKQDLKVLHGSIPGPQKVQVVLVWIKYFIVQGIDTGLLSIPPPILTRVYQEIGAGMAEFHDAQLISMWPFPFPYAQLSLLLTVLHMMISPLIMVQYTRWVWSACFLTCVSVVSVVALNIISLELENPFGEDHNDLPANEVHDHFRDSLLVLSDPDNWQVPRLLQNATLDFGHLKKRRDSQRNTIADFLKEATDPQKPEVLLLPFPEQAKEGGYGGEGLARPGDLESCETHAAHAAQVAAAQEARLFQYLEKGLERQALLLETFLAKQTGIFEQHAHVTKSLATTKAHSPPSVFAAPLEQEFCGCTLKRRSLPCTSKDIRRQTSLSYKR</sequence>
<evidence type="ECO:0000256" key="1">
    <source>
        <dbReference type="ARBA" id="ARBA00004141"/>
    </source>
</evidence>
<proteinExistence type="predicted"/>
<feature type="transmembrane region" description="Helical" evidence="7">
    <location>
        <begin position="20"/>
        <end position="37"/>
    </location>
</feature>
<dbReference type="Proteomes" id="UP001642484">
    <property type="component" value="Unassembled WGS sequence"/>
</dbReference>
<protein>
    <submittedName>
        <fullName evidence="8">Uncharacterized protein</fullName>
    </submittedName>
</protein>
<keyword evidence="4 7" id="KW-1133">Transmembrane helix</keyword>
<evidence type="ECO:0000256" key="5">
    <source>
        <dbReference type="ARBA" id="ARBA00023065"/>
    </source>
</evidence>
<feature type="transmembrane region" description="Helical" evidence="7">
    <location>
        <begin position="229"/>
        <end position="248"/>
    </location>
</feature>
<evidence type="ECO:0000313" key="9">
    <source>
        <dbReference type="Proteomes" id="UP001642484"/>
    </source>
</evidence>
<dbReference type="InterPro" id="IPR044669">
    <property type="entry name" value="YneE/VCCN1/2-like"/>
</dbReference>
<keyword evidence="5" id="KW-0406">Ion transport</keyword>
<feature type="transmembrane region" description="Helical" evidence="7">
    <location>
        <begin position="254"/>
        <end position="275"/>
    </location>
</feature>
<comment type="subcellular location">
    <subcellularLocation>
        <location evidence="1">Membrane</location>
        <topology evidence="1">Multi-pass membrane protein</topology>
    </subcellularLocation>
</comment>
<feature type="transmembrane region" description="Helical" evidence="7">
    <location>
        <begin position="57"/>
        <end position="75"/>
    </location>
</feature>
<evidence type="ECO:0000256" key="3">
    <source>
        <dbReference type="ARBA" id="ARBA00022692"/>
    </source>
</evidence>
<reference evidence="8 9" key="1">
    <citation type="submission" date="2024-02" db="EMBL/GenBank/DDBJ databases">
        <authorList>
            <person name="Chen Y."/>
            <person name="Shah S."/>
            <person name="Dougan E. K."/>
            <person name="Thang M."/>
            <person name="Chan C."/>
        </authorList>
    </citation>
    <scope>NUCLEOTIDE SEQUENCE [LARGE SCALE GENOMIC DNA]</scope>
</reference>
<name>A0ABP0IUD6_9DINO</name>
<keyword evidence="9" id="KW-1185">Reference proteome</keyword>